<evidence type="ECO:0000256" key="3">
    <source>
        <dbReference type="ARBA" id="ARBA00023163"/>
    </source>
</evidence>
<evidence type="ECO:0000256" key="2">
    <source>
        <dbReference type="ARBA" id="ARBA00023125"/>
    </source>
</evidence>
<dbReference type="InterPro" id="IPR009057">
    <property type="entry name" value="Homeodomain-like_sf"/>
</dbReference>
<dbReference type="InterPro" id="IPR035472">
    <property type="entry name" value="RpiR-like_SIS"/>
</dbReference>
<dbReference type="RefSeq" id="WP_012002154.1">
    <property type="nucleotide sequence ID" value="NC_009828.1"/>
</dbReference>
<dbReference type="InterPro" id="IPR001347">
    <property type="entry name" value="SIS_dom"/>
</dbReference>
<dbReference type="InterPro" id="IPR000281">
    <property type="entry name" value="HTH_RpiR"/>
</dbReference>
<dbReference type="Pfam" id="PF01380">
    <property type="entry name" value="SIS"/>
    <property type="match status" value="1"/>
</dbReference>
<dbReference type="SUPFAM" id="SSF53697">
    <property type="entry name" value="SIS domain"/>
    <property type="match status" value="1"/>
</dbReference>
<dbReference type="Gene3D" id="3.40.50.10490">
    <property type="entry name" value="Glucose-6-phosphate isomerase like protein, domain 1"/>
    <property type="match status" value="1"/>
</dbReference>
<keyword evidence="3" id="KW-0804">Transcription</keyword>
<evidence type="ECO:0000313" key="7">
    <source>
        <dbReference type="Proteomes" id="UP000002016"/>
    </source>
</evidence>
<dbReference type="PANTHER" id="PTHR30514:SF1">
    <property type="entry name" value="HTH-TYPE TRANSCRIPTIONAL REGULATOR HEXR-RELATED"/>
    <property type="match status" value="1"/>
</dbReference>
<dbReference type="GO" id="GO:0003677">
    <property type="term" value="F:DNA binding"/>
    <property type="evidence" value="ECO:0007669"/>
    <property type="project" value="UniProtKB-KW"/>
</dbReference>
<proteinExistence type="predicted"/>
<keyword evidence="1" id="KW-0805">Transcription regulation</keyword>
<dbReference type="HOGENOM" id="CLU_055769_0_3_0"/>
<dbReference type="InterPro" id="IPR047640">
    <property type="entry name" value="RpiR-like"/>
</dbReference>
<dbReference type="GO" id="GO:0003700">
    <property type="term" value="F:DNA-binding transcription factor activity"/>
    <property type="evidence" value="ECO:0007669"/>
    <property type="project" value="InterPro"/>
</dbReference>
<dbReference type="EMBL" id="CP000812">
    <property type="protein sequence ID" value="ABV32673.1"/>
    <property type="molecule type" value="Genomic_DNA"/>
</dbReference>
<dbReference type="Pfam" id="PF01418">
    <property type="entry name" value="HTH_6"/>
    <property type="match status" value="1"/>
</dbReference>
<feature type="domain" description="SIS" evidence="5">
    <location>
        <begin position="118"/>
        <end position="260"/>
    </location>
</feature>
<dbReference type="Gene3D" id="1.10.10.10">
    <property type="entry name" value="Winged helix-like DNA-binding domain superfamily/Winged helix DNA-binding domain"/>
    <property type="match status" value="1"/>
</dbReference>
<evidence type="ECO:0000256" key="1">
    <source>
        <dbReference type="ARBA" id="ARBA00023015"/>
    </source>
</evidence>
<evidence type="ECO:0000313" key="6">
    <source>
        <dbReference type="EMBL" id="ABV32673.1"/>
    </source>
</evidence>
<dbReference type="AlphaFoldDB" id="A8F3D9"/>
<protein>
    <submittedName>
        <fullName evidence="6">Transcriptional regulator, RpiR family</fullName>
    </submittedName>
</protein>
<dbReference type="eggNOG" id="COG1737">
    <property type="taxonomic scope" value="Bacteria"/>
</dbReference>
<dbReference type="PROSITE" id="PS51071">
    <property type="entry name" value="HTH_RPIR"/>
    <property type="match status" value="1"/>
</dbReference>
<dbReference type="InterPro" id="IPR036388">
    <property type="entry name" value="WH-like_DNA-bd_sf"/>
</dbReference>
<organism evidence="6 7">
    <name type="scientific">Pseudothermotoga lettingae (strain ATCC BAA-301 / DSM 14385 / NBRC 107922 / TMO)</name>
    <name type="common">Thermotoga lettingae</name>
    <dbReference type="NCBI Taxonomy" id="416591"/>
    <lineage>
        <taxon>Bacteria</taxon>
        <taxon>Thermotogati</taxon>
        <taxon>Thermotogota</taxon>
        <taxon>Thermotogae</taxon>
        <taxon>Thermotogales</taxon>
        <taxon>Thermotogaceae</taxon>
        <taxon>Pseudothermotoga</taxon>
    </lineage>
</organism>
<feature type="domain" description="HTH rpiR-type" evidence="4">
    <location>
        <begin position="3"/>
        <end position="79"/>
    </location>
</feature>
<accession>A8F3D9</accession>
<dbReference type="CDD" id="cd05013">
    <property type="entry name" value="SIS_RpiR"/>
    <property type="match status" value="1"/>
</dbReference>
<dbReference type="GO" id="GO:0097367">
    <property type="term" value="F:carbohydrate derivative binding"/>
    <property type="evidence" value="ECO:0007669"/>
    <property type="project" value="InterPro"/>
</dbReference>
<name>A8F3D9_PSELT</name>
<keyword evidence="2" id="KW-0238">DNA-binding</keyword>
<reference evidence="6 7" key="1">
    <citation type="submission" date="2007-08" db="EMBL/GenBank/DDBJ databases">
        <title>Complete sequence of Thermotoga lettingae TMO.</title>
        <authorList>
            <consortium name="US DOE Joint Genome Institute"/>
            <person name="Copeland A."/>
            <person name="Lucas S."/>
            <person name="Lapidus A."/>
            <person name="Barry K."/>
            <person name="Glavina del Rio T."/>
            <person name="Dalin E."/>
            <person name="Tice H."/>
            <person name="Pitluck S."/>
            <person name="Foster B."/>
            <person name="Bruce D."/>
            <person name="Schmutz J."/>
            <person name="Larimer F."/>
            <person name="Land M."/>
            <person name="Hauser L."/>
            <person name="Kyrpides N."/>
            <person name="Mikhailova N."/>
            <person name="Nelson K."/>
            <person name="Gogarten J.P."/>
            <person name="Noll K."/>
            <person name="Richardson P."/>
        </authorList>
    </citation>
    <scope>NUCLEOTIDE SEQUENCE [LARGE SCALE GENOMIC DNA]</scope>
    <source>
        <strain evidence="7">ATCC BAA-301 / DSM 14385 / NBRC 107922 / TMO</strain>
    </source>
</reference>
<dbReference type="SUPFAM" id="SSF46689">
    <property type="entry name" value="Homeodomain-like"/>
    <property type="match status" value="1"/>
</dbReference>
<keyword evidence="7" id="KW-1185">Reference proteome</keyword>
<dbReference type="STRING" id="416591.Tlet_0103"/>
<evidence type="ECO:0000259" key="4">
    <source>
        <dbReference type="PROSITE" id="PS51071"/>
    </source>
</evidence>
<dbReference type="GO" id="GO:1901135">
    <property type="term" value="P:carbohydrate derivative metabolic process"/>
    <property type="evidence" value="ECO:0007669"/>
    <property type="project" value="InterPro"/>
</dbReference>
<dbReference type="InterPro" id="IPR046348">
    <property type="entry name" value="SIS_dom_sf"/>
</dbReference>
<dbReference type="OrthoDB" id="3684496at2"/>
<dbReference type="PANTHER" id="PTHR30514">
    <property type="entry name" value="GLUCOKINASE"/>
    <property type="match status" value="1"/>
</dbReference>
<evidence type="ECO:0000259" key="5">
    <source>
        <dbReference type="PROSITE" id="PS51464"/>
    </source>
</evidence>
<gene>
    <name evidence="6" type="ordered locus">Tlet_0103</name>
</gene>
<dbReference type="Proteomes" id="UP000002016">
    <property type="component" value="Chromosome"/>
</dbReference>
<dbReference type="PROSITE" id="PS51464">
    <property type="entry name" value="SIS"/>
    <property type="match status" value="1"/>
</dbReference>
<dbReference type="KEGG" id="tle:Tlet_0103"/>
<reference evidence="6 7" key="2">
    <citation type="journal article" date="2009" name="Proc. Natl. Acad. Sci. U.S.A.">
        <title>On the chimeric nature, thermophilic origin, and phylogenetic placement of the Thermotogales.</title>
        <authorList>
            <person name="Zhaxybayeva O."/>
            <person name="Swithers K.S."/>
            <person name="Lapierre P."/>
            <person name="Fournier G.P."/>
            <person name="Bickhart D.M."/>
            <person name="DeBoy R.T."/>
            <person name="Nelson K.E."/>
            <person name="Nesbo C.L."/>
            <person name="Doolittle W.F."/>
            <person name="Gogarten J.P."/>
            <person name="Noll K.M."/>
        </authorList>
    </citation>
    <scope>NUCLEOTIDE SEQUENCE [LARGE SCALE GENOMIC DNA]</scope>
    <source>
        <strain evidence="7">ATCC BAA-301 / DSM 14385 / NBRC 107922 / TMO</strain>
    </source>
</reference>
<sequence>MTGDVQTIIKANQKQFTKKENELAQFVIDHPDEVIHMSITEIVDELRIGQGTVVRFCQKLGFSGFHPFKIALAKSLGRQEEASEGSKDMLAMVKEDHIKAIEETSKLLKLNEKVVYQCAEKISNCRRLYLLGVGASGVTALDAYYKFMRIGVDVKYMLDPHFQAMSLSGCNEKDCVVAFSQSGSTAVVVDMAQIAKQNKACVIAVTGYNKSPLTFYADFVLLTAVRENPFQSGAIRSKIAQLHVLEVLFEQTKLLLADKAKQNVDRTARSVEKWIY</sequence>